<name>A0A7W6JCE6_9CAUL</name>
<dbReference type="EMBL" id="JACIDM010000001">
    <property type="protein sequence ID" value="MBB4082539.1"/>
    <property type="molecule type" value="Genomic_DNA"/>
</dbReference>
<proteinExistence type="predicted"/>
<reference evidence="2 3" key="1">
    <citation type="submission" date="2020-08" db="EMBL/GenBank/DDBJ databases">
        <title>Genomic Encyclopedia of Type Strains, Phase IV (KMG-IV): sequencing the most valuable type-strain genomes for metagenomic binning, comparative biology and taxonomic classification.</title>
        <authorList>
            <person name="Goeker M."/>
        </authorList>
    </citation>
    <scope>NUCLEOTIDE SEQUENCE [LARGE SCALE GENOMIC DNA]</scope>
    <source>
        <strain evidence="2 3">DSM 23960</strain>
    </source>
</reference>
<dbReference type="Proteomes" id="UP000529946">
    <property type="component" value="Unassembled WGS sequence"/>
</dbReference>
<gene>
    <name evidence="2" type="ORF">GGR12_001378</name>
</gene>
<dbReference type="PROSITE" id="PS51257">
    <property type="entry name" value="PROKAR_LIPOPROTEIN"/>
    <property type="match status" value="1"/>
</dbReference>
<accession>A0A7W6JCE6</accession>
<sequence length="95" mass="9562">MPPMKTVARQLSFVTTVAAALSISACEQRPQTRICTDGAGVRVPEQNCRRSGGGGFWYYGGAALAGAAYGQRVSGGSHKAPRGGFGASARGSGGG</sequence>
<evidence type="ECO:0000313" key="2">
    <source>
        <dbReference type="EMBL" id="MBB4082539.1"/>
    </source>
</evidence>
<dbReference type="RefSeq" id="WP_183203608.1">
    <property type="nucleotide sequence ID" value="NZ_BAAAER010000006.1"/>
</dbReference>
<protein>
    <recommendedName>
        <fullName evidence="4">Lipoprotein</fullName>
    </recommendedName>
</protein>
<feature type="region of interest" description="Disordered" evidence="1">
    <location>
        <begin position="74"/>
        <end position="95"/>
    </location>
</feature>
<keyword evidence="3" id="KW-1185">Reference proteome</keyword>
<comment type="caution">
    <text evidence="2">The sequence shown here is derived from an EMBL/GenBank/DDBJ whole genome shotgun (WGS) entry which is preliminary data.</text>
</comment>
<dbReference type="AlphaFoldDB" id="A0A7W6JCE6"/>
<feature type="compositionally biased region" description="Gly residues" evidence="1">
    <location>
        <begin position="83"/>
        <end position="95"/>
    </location>
</feature>
<evidence type="ECO:0008006" key="4">
    <source>
        <dbReference type="Google" id="ProtNLM"/>
    </source>
</evidence>
<evidence type="ECO:0000256" key="1">
    <source>
        <dbReference type="SAM" id="MobiDB-lite"/>
    </source>
</evidence>
<organism evidence="2 3">
    <name type="scientific">Brevundimonas lenta</name>
    <dbReference type="NCBI Taxonomy" id="424796"/>
    <lineage>
        <taxon>Bacteria</taxon>
        <taxon>Pseudomonadati</taxon>
        <taxon>Pseudomonadota</taxon>
        <taxon>Alphaproteobacteria</taxon>
        <taxon>Caulobacterales</taxon>
        <taxon>Caulobacteraceae</taxon>
        <taxon>Brevundimonas</taxon>
    </lineage>
</organism>
<evidence type="ECO:0000313" key="3">
    <source>
        <dbReference type="Proteomes" id="UP000529946"/>
    </source>
</evidence>